<keyword evidence="3" id="KW-1185">Reference proteome</keyword>
<sequence length="45" mass="4950">MVRGKVPGVMAYLVDGHRRTECVELDPNPDDTPPTLIDMHNTSNG</sequence>
<proteinExistence type="predicted"/>
<feature type="region of interest" description="Disordered" evidence="1">
    <location>
        <begin position="23"/>
        <end position="45"/>
    </location>
</feature>
<organism evidence="2 3">
    <name type="scientific">Pseudonocardia ailaonensis</name>
    <dbReference type="NCBI Taxonomy" id="367279"/>
    <lineage>
        <taxon>Bacteria</taxon>
        <taxon>Bacillati</taxon>
        <taxon>Actinomycetota</taxon>
        <taxon>Actinomycetes</taxon>
        <taxon>Pseudonocardiales</taxon>
        <taxon>Pseudonocardiaceae</taxon>
        <taxon>Pseudonocardia</taxon>
    </lineage>
</organism>
<evidence type="ECO:0000256" key="1">
    <source>
        <dbReference type="SAM" id="MobiDB-lite"/>
    </source>
</evidence>
<protein>
    <submittedName>
        <fullName evidence="2">Uncharacterized protein</fullName>
    </submittedName>
</protein>
<evidence type="ECO:0000313" key="3">
    <source>
        <dbReference type="Proteomes" id="UP001500449"/>
    </source>
</evidence>
<dbReference type="Proteomes" id="UP001500449">
    <property type="component" value="Unassembled WGS sequence"/>
</dbReference>
<dbReference type="EMBL" id="BAAAQK010000028">
    <property type="protein sequence ID" value="GAA1877753.1"/>
    <property type="molecule type" value="Genomic_DNA"/>
</dbReference>
<evidence type="ECO:0000313" key="2">
    <source>
        <dbReference type="EMBL" id="GAA1877753.1"/>
    </source>
</evidence>
<accession>A0ABN2NNL4</accession>
<comment type="caution">
    <text evidence="2">The sequence shown here is derived from an EMBL/GenBank/DDBJ whole genome shotgun (WGS) entry which is preliminary data.</text>
</comment>
<reference evidence="2 3" key="1">
    <citation type="journal article" date="2019" name="Int. J. Syst. Evol. Microbiol.">
        <title>The Global Catalogue of Microorganisms (GCM) 10K type strain sequencing project: providing services to taxonomists for standard genome sequencing and annotation.</title>
        <authorList>
            <consortium name="The Broad Institute Genomics Platform"/>
            <consortium name="The Broad Institute Genome Sequencing Center for Infectious Disease"/>
            <person name="Wu L."/>
            <person name="Ma J."/>
        </authorList>
    </citation>
    <scope>NUCLEOTIDE SEQUENCE [LARGE SCALE GENOMIC DNA]</scope>
    <source>
        <strain evidence="2 3">JCM 16009</strain>
    </source>
</reference>
<name>A0ABN2NNL4_9PSEU</name>
<gene>
    <name evidence="2" type="ORF">GCM10009836_68930</name>
</gene>